<dbReference type="AlphaFoldDB" id="A0A9Q3KYX9"/>
<accession>A0A9Q3KYX9</accession>
<gene>
    <name evidence="2" type="ORF">O181_129287</name>
</gene>
<dbReference type="Proteomes" id="UP000765509">
    <property type="component" value="Unassembled WGS sequence"/>
</dbReference>
<dbReference type="OrthoDB" id="3054497at2759"/>
<proteinExistence type="predicted"/>
<protein>
    <recommendedName>
        <fullName evidence="1">Reverse transcriptase Ty1/copia-type domain-containing protein</fullName>
    </recommendedName>
</protein>
<sequence length="262" mass="29523">MIYPFGAKAFVHTPHSQQASKLHPWEIQCYLLNVLPGLAGWSLWDSVNWKKIQSNSVSFTDFNTEMNATKASKGHLSHVLNVALREFPPEKIHLDQENAVLSLPITHDITVPLNFKNAIKDTFCEEWLKVCSVELEQLEKCGVYELVDHSPYMKVIGHQWVFDIKRDSNGLIKKFKARCCACGDSQCPGIYCGETYAPTTSLLCLCLLLTVSKYHKRSLPSFDVSGAYLYSPVNEEIFVSPPDTLNNDFNGKGFCQAESILK</sequence>
<keyword evidence="3" id="KW-1185">Reference proteome</keyword>
<comment type="caution">
    <text evidence="2">The sequence shown here is derived from an EMBL/GenBank/DDBJ whole genome shotgun (WGS) entry which is preliminary data.</text>
</comment>
<dbReference type="InterPro" id="IPR013103">
    <property type="entry name" value="RVT_2"/>
</dbReference>
<evidence type="ECO:0000259" key="1">
    <source>
        <dbReference type="Pfam" id="PF07727"/>
    </source>
</evidence>
<dbReference type="EMBL" id="AVOT02134782">
    <property type="protein sequence ID" value="MBW0589572.1"/>
    <property type="molecule type" value="Genomic_DNA"/>
</dbReference>
<name>A0A9Q3KYX9_9BASI</name>
<reference evidence="2" key="1">
    <citation type="submission" date="2021-03" db="EMBL/GenBank/DDBJ databases">
        <title>Draft genome sequence of rust myrtle Austropuccinia psidii MF-1, a brazilian biotype.</title>
        <authorList>
            <person name="Quecine M.C."/>
            <person name="Pachon D.M.R."/>
            <person name="Bonatelli M.L."/>
            <person name="Correr F.H."/>
            <person name="Franceschini L.M."/>
            <person name="Leite T.F."/>
            <person name="Margarido G.R.A."/>
            <person name="Almeida C.A."/>
            <person name="Ferrarezi J.A."/>
            <person name="Labate C.A."/>
        </authorList>
    </citation>
    <scope>NUCLEOTIDE SEQUENCE</scope>
    <source>
        <strain evidence="2">MF-1</strain>
    </source>
</reference>
<feature type="domain" description="Reverse transcriptase Ty1/copia-type" evidence="1">
    <location>
        <begin position="143"/>
        <end position="255"/>
    </location>
</feature>
<dbReference type="Pfam" id="PF07727">
    <property type="entry name" value="RVT_2"/>
    <property type="match status" value="1"/>
</dbReference>
<evidence type="ECO:0000313" key="3">
    <source>
        <dbReference type="Proteomes" id="UP000765509"/>
    </source>
</evidence>
<organism evidence="2 3">
    <name type="scientific">Austropuccinia psidii MF-1</name>
    <dbReference type="NCBI Taxonomy" id="1389203"/>
    <lineage>
        <taxon>Eukaryota</taxon>
        <taxon>Fungi</taxon>
        <taxon>Dikarya</taxon>
        <taxon>Basidiomycota</taxon>
        <taxon>Pucciniomycotina</taxon>
        <taxon>Pucciniomycetes</taxon>
        <taxon>Pucciniales</taxon>
        <taxon>Sphaerophragmiaceae</taxon>
        <taxon>Austropuccinia</taxon>
    </lineage>
</organism>
<evidence type="ECO:0000313" key="2">
    <source>
        <dbReference type="EMBL" id="MBW0589572.1"/>
    </source>
</evidence>